<dbReference type="EMBL" id="JBHSDL010000006">
    <property type="protein sequence ID" value="MFC4373816.1"/>
    <property type="molecule type" value="Genomic_DNA"/>
</dbReference>
<dbReference type="RefSeq" id="WP_378557452.1">
    <property type="nucleotide sequence ID" value="NZ_JBHSDL010000006.1"/>
</dbReference>
<evidence type="ECO:0000256" key="8">
    <source>
        <dbReference type="SAM" id="SignalP"/>
    </source>
</evidence>
<proteinExistence type="predicted"/>
<keyword evidence="3 7" id="KW-0133">Cell shape</keyword>
<reference evidence="11" key="1">
    <citation type="journal article" date="2019" name="Int. J. Syst. Evol. Microbiol.">
        <title>The Global Catalogue of Microorganisms (GCM) 10K type strain sequencing project: providing services to taxonomists for standard genome sequencing and annotation.</title>
        <authorList>
            <consortium name="The Broad Institute Genomics Platform"/>
            <consortium name="The Broad Institute Genome Sequencing Center for Infectious Disease"/>
            <person name="Wu L."/>
            <person name="Ma J."/>
        </authorList>
    </citation>
    <scope>NUCLEOTIDE SEQUENCE [LARGE SCALE GENOMIC DNA]</scope>
    <source>
        <strain evidence="11">IBRC-M 10490</strain>
    </source>
</reference>
<evidence type="ECO:0000256" key="7">
    <source>
        <dbReference type="PROSITE-ProRule" id="PRU01373"/>
    </source>
</evidence>
<evidence type="ECO:0000256" key="6">
    <source>
        <dbReference type="ARBA" id="ARBA00023316"/>
    </source>
</evidence>
<dbReference type="InterPro" id="IPR038063">
    <property type="entry name" value="Transpep_catalytic_dom"/>
</dbReference>
<keyword evidence="11" id="KW-1185">Reference proteome</keyword>
<evidence type="ECO:0000256" key="2">
    <source>
        <dbReference type="ARBA" id="ARBA00022679"/>
    </source>
</evidence>
<keyword evidence="4 7" id="KW-0573">Peptidoglycan synthesis</keyword>
<evidence type="ECO:0000259" key="9">
    <source>
        <dbReference type="PROSITE" id="PS52029"/>
    </source>
</evidence>
<evidence type="ECO:0000313" key="11">
    <source>
        <dbReference type="Proteomes" id="UP001595844"/>
    </source>
</evidence>
<name>A0ABV8VDJ4_9NOCA</name>
<keyword evidence="6 7" id="KW-0961">Cell wall biogenesis/degradation</keyword>
<evidence type="ECO:0000256" key="5">
    <source>
        <dbReference type="ARBA" id="ARBA00023315"/>
    </source>
</evidence>
<feature type="signal peptide" evidence="8">
    <location>
        <begin position="1"/>
        <end position="27"/>
    </location>
</feature>
<comment type="caution">
    <text evidence="10">The sequence shown here is derived from an EMBL/GenBank/DDBJ whole genome shotgun (WGS) entry which is preliminary data.</text>
</comment>
<dbReference type="Gene3D" id="2.40.440.10">
    <property type="entry name" value="L,D-transpeptidase catalytic domain-like"/>
    <property type="match status" value="1"/>
</dbReference>
<gene>
    <name evidence="10" type="ORF">ACFO5K_06840</name>
</gene>
<dbReference type="Pfam" id="PF17964">
    <property type="entry name" value="Big_10"/>
    <property type="match status" value="1"/>
</dbReference>
<dbReference type="PANTHER" id="PTHR30582:SF2">
    <property type="entry name" value="L,D-TRANSPEPTIDASE YCIB-RELATED"/>
    <property type="match status" value="1"/>
</dbReference>
<dbReference type="Proteomes" id="UP001595844">
    <property type="component" value="Unassembled WGS sequence"/>
</dbReference>
<dbReference type="CDD" id="cd16913">
    <property type="entry name" value="YkuD_like"/>
    <property type="match status" value="1"/>
</dbReference>
<organism evidence="10 11">
    <name type="scientific">Nocardia halotolerans</name>
    <dbReference type="NCBI Taxonomy" id="1755878"/>
    <lineage>
        <taxon>Bacteria</taxon>
        <taxon>Bacillati</taxon>
        <taxon>Actinomycetota</taxon>
        <taxon>Actinomycetes</taxon>
        <taxon>Mycobacteriales</taxon>
        <taxon>Nocardiaceae</taxon>
        <taxon>Nocardia</taxon>
    </lineage>
</organism>
<dbReference type="InterPro" id="IPR050979">
    <property type="entry name" value="LD-transpeptidase"/>
</dbReference>
<dbReference type="CDD" id="cd13431">
    <property type="entry name" value="LDT_IgD_like_1"/>
    <property type="match status" value="1"/>
</dbReference>
<dbReference type="SUPFAM" id="SSF141523">
    <property type="entry name" value="L,D-transpeptidase catalytic domain-like"/>
    <property type="match status" value="1"/>
</dbReference>
<evidence type="ECO:0000313" key="10">
    <source>
        <dbReference type="EMBL" id="MFC4373816.1"/>
    </source>
</evidence>
<dbReference type="PROSITE" id="PS52029">
    <property type="entry name" value="LD_TPASE"/>
    <property type="match status" value="1"/>
</dbReference>
<keyword evidence="8" id="KW-0732">Signal</keyword>
<sequence>MRSALRFVFVATMSALLAVCWTGSASAAMIGEKPVAAVSSISPANGQVVGIAAPVTFTFAAPVADRAGAERAATISATEALPGTFAWIDDTQLRWTPDATLPTNAPISVEFGDQRTQFQTNGGVYAEANLSAHTFTVSIGGQVVRNMPASMGKPGFETPTGTFTVLEKFRSLVFDSRTIGIPLDDPEGYIIDGEYAVRLTWGGVFVHSAPWSVDSQGYANVSHGCINLAPGDAAWYYENVGIGDQVYIHW</sequence>
<feature type="active site" description="Nucleophile" evidence="7">
    <location>
        <position position="225"/>
    </location>
</feature>
<evidence type="ECO:0000256" key="3">
    <source>
        <dbReference type="ARBA" id="ARBA00022960"/>
    </source>
</evidence>
<dbReference type="Pfam" id="PF03734">
    <property type="entry name" value="YkuD"/>
    <property type="match status" value="1"/>
</dbReference>
<keyword evidence="5" id="KW-0012">Acyltransferase</keyword>
<feature type="chain" id="PRO_5045102176" evidence="8">
    <location>
        <begin position="28"/>
        <end position="250"/>
    </location>
</feature>
<feature type="domain" description="L,D-TPase catalytic" evidence="9">
    <location>
        <begin position="124"/>
        <end position="249"/>
    </location>
</feature>
<comment type="pathway">
    <text evidence="1 7">Cell wall biogenesis; peptidoglycan biosynthesis.</text>
</comment>
<accession>A0ABV8VDJ4</accession>
<dbReference type="InterPro" id="IPR005490">
    <property type="entry name" value="LD_TPept_cat_dom"/>
</dbReference>
<dbReference type="Gene3D" id="2.60.40.3710">
    <property type="match status" value="1"/>
</dbReference>
<keyword evidence="2" id="KW-0808">Transferase</keyword>
<evidence type="ECO:0000256" key="1">
    <source>
        <dbReference type="ARBA" id="ARBA00004752"/>
    </source>
</evidence>
<dbReference type="PANTHER" id="PTHR30582">
    <property type="entry name" value="L,D-TRANSPEPTIDASE"/>
    <property type="match status" value="1"/>
</dbReference>
<dbReference type="InterPro" id="IPR041280">
    <property type="entry name" value="Big_10"/>
</dbReference>
<feature type="active site" description="Proton donor/acceptor" evidence="7">
    <location>
        <position position="207"/>
    </location>
</feature>
<evidence type="ECO:0000256" key="4">
    <source>
        <dbReference type="ARBA" id="ARBA00022984"/>
    </source>
</evidence>
<protein>
    <submittedName>
        <fullName evidence="10">L,D-transpeptidase family protein</fullName>
    </submittedName>
</protein>